<evidence type="ECO:0000313" key="1">
    <source>
        <dbReference type="EMBL" id="TYA56656.1"/>
    </source>
</evidence>
<protein>
    <submittedName>
        <fullName evidence="1">Uncharacterized protein</fullName>
    </submittedName>
</protein>
<organism evidence="1 2">
    <name type="scientific">Formosa maritima</name>
    <dbReference type="NCBI Taxonomy" id="2592046"/>
    <lineage>
        <taxon>Bacteria</taxon>
        <taxon>Pseudomonadati</taxon>
        <taxon>Bacteroidota</taxon>
        <taxon>Flavobacteriia</taxon>
        <taxon>Flavobacteriales</taxon>
        <taxon>Flavobacteriaceae</taxon>
        <taxon>Formosa</taxon>
    </lineage>
</organism>
<dbReference type="AlphaFoldDB" id="A0A5D0GCM8"/>
<proteinExistence type="predicted"/>
<dbReference type="Proteomes" id="UP000324550">
    <property type="component" value="Unassembled WGS sequence"/>
</dbReference>
<dbReference type="InterPro" id="IPR011044">
    <property type="entry name" value="Quino_amine_DH_bsu"/>
</dbReference>
<reference evidence="1 2" key="1">
    <citation type="submission" date="2019-08" db="EMBL/GenBank/DDBJ databases">
        <title>Formosa sediminis sp. nov., isolated from marine sediment.</title>
        <authorList>
            <person name="Cao W.R."/>
        </authorList>
    </citation>
    <scope>NUCLEOTIDE SEQUENCE [LARGE SCALE GENOMIC DNA]</scope>
    <source>
        <strain evidence="1 2">1494</strain>
    </source>
</reference>
<accession>A0A5D0GCM8</accession>
<comment type="caution">
    <text evidence="1">The sequence shown here is derived from an EMBL/GenBank/DDBJ whole genome shotgun (WGS) entry which is preliminary data.</text>
</comment>
<keyword evidence="2" id="KW-1185">Reference proteome</keyword>
<gene>
    <name evidence="1" type="ORF">FVF61_05830</name>
</gene>
<evidence type="ECO:0000313" key="2">
    <source>
        <dbReference type="Proteomes" id="UP000324550"/>
    </source>
</evidence>
<sequence length="321" mass="37465">MKCIVTVRGHFDYPTFVVVDLDSGKITDKKQYKELFTEIIPNNKLGFTGIKRINNGFWTATWDRLIRFSLPNLNVEEVISHHQFSDVHGLCISNNKLLLANTNLDAIFEVDLESKMVAPFWFGWSLNKKTEKELHKNYNSETNYNIMTKKESLFHRLHINSVHLSSKKTFISYLGSSTSKYNYIKKKLGINRKRDGGLVVLNEKKQRIKHFKCEGLHDSFEINNELAFTQYFSNSLFVVNPVTLKRKIVSLEMSKELNNFFLTRGGYQINENEIVVGHTLRHGWTMKEPYSLIRFYNLEGKFLKKEIKLQGVVGIYEFCEI</sequence>
<dbReference type="RefSeq" id="WP_148454314.1">
    <property type="nucleotide sequence ID" value="NZ_VSFC01000030.1"/>
</dbReference>
<dbReference type="SUPFAM" id="SSF50969">
    <property type="entry name" value="YVTN repeat-like/Quinoprotein amine dehydrogenase"/>
    <property type="match status" value="1"/>
</dbReference>
<name>A0A5D0GCM8_9FLAO</name>
<dbReference type="EMBL" id="VSFC01000030">
    <property type="protein sequence ID" value="TYA56656.1"/>
    <property type="molecule type" value="Genomic_DNA"/>
</dbReference>